<dbReference type="Proteomes" id="UP000008177">
    <property type="component" value="Unplaced contigs"/>
</dbReference>
<sequence>MAFYNLDVHPVSQAFSVMLPARPLDYVETQNHSRSHKTPYIMDLDSKGPKSLQTTPPLSIKH</sequence>
<evidence type="ECO:0000313" key="2">
    <source>
        <dbReference type="EMBL" id="CCD34140.1"/>
    </source>
</evidence>
<dbReference type="EMBL" id="FQ790303">
    <property type="protein sequence ID" value="CCD34140.1"/>
    <property type="molecule type" value="Genomic_DNA"/>
</dbReference>
<evidence type="ECO:0000256" key="1">
    <source>
        <dbReference type="SAM" id="MobiDB-lite"/>
    </source>
</evidence>
<feature type="compositionally biased region" description="Polar residues" evidence="1">
    <location>
        <begin position="51"/>
        <end position="62"/>
    </location>
</feature>
<protein>
    <submittedName>
        <fullName evidence="2">Uncharacterized protein</fullName>
    </submittedName>
</protein>
<proteinExistence type="predicted"/>
<dbReference type="HOGENOM" id="CLU_2903937_0_0_1"/>
<dbReference type="InParanoid" id="G2YA99"/>
<organism evidence="2 3">
    <name type="scientific">Botryotinia fuckeliana (strain T4)</name>
    <name type="common">Noble rot fungus</name>
    <name type="synonym">Botrytis cinerea</name>
    <dbReference type="NCBI Taxonomy" id="999810"/>
    <lineage>
        <taxon>Eukaryota</taxon>
        <taxon>Fungi</taxon>
        <taxon>Dikarya</taxon>
        <taxon>Ascomycota</taxon>
        <taxon>Pezizomycotina</taxon>
        <taxon>Leotiomycetes</taxon>
        <taxon>Helotiales</taxon>
        <taxon>Sclerotiniaceae</taxon>
        <taxon>Botrytis</taxon>
    </lineage>
</organism>
<gene>
    <name evidence="2" type="ORF">BofuT4_uP104830.1</name>
</gene>
<reference evidence="3" key="1">
    <citation type="journal article" date="2011" name="PLoS Genet.">
        <title>Genomic analysis of the necrotrophic fungal pathogens Sclerotinia sclerotiorum and Botrytis cinerea.</title>
        <authorList>
            <person name="Amselem J."/>
            <person name="Cuomo C.A."/>
            <person name="van Kan J.A."/>
            <person name="Viaud M."/>
            <person name="Benito E.P."/>
            <person name="Couloux A."/>
            <person name="Coutinho P.M."/>
            <person name="de Vries R.P."/>
            <person name="Dyer P.S."/>
            <person name="Fillinger S."/>
            <person name="Fournier E."/>
            <person name="Gout L."/>
            <person name="Hahn M."/>
            <person name="Kohn L."/>
            <person name="Lapalu N."/>
            <person name="Plummer K.M."/>
            <person name="Pradier J.M."/>
            <person name="Quevillon E."/>
            <person name="Sharon A."/>
            <person name="Simon A."/>
            <person name="ten Have A."/>
            <person name="Tudzynski B."/>
            <person name="Tudzynski P."/>
            <person name="Wincker P."/>
            <person name="Andrew M."/>
            <person name="Anthouard V."/>
            <person name="Beever R.E."/>
            <person name="Beffa R."/>
            <person name="Benoit I."/>
            <person name="Bouzid O."/>
            <person name="Brault B."/>
            <person name="Chen Z."/>
            <person name="Choquer M."/>
            <person name="Collemare J."/>
            <person name="Cotton P."/>
            <person name="Danchin E.G."/>
            <person name="Da Silva C."/>
            <person name="Gautier A."/>
            <person name="Giraud C."/>
            <person name="Giraud T."/>
            <person name="Gonzalez C."/>
            <person name="Grossetete S."/>
            <person name="Guldener U."/>
            <person name="Henrissat B."/>
            <person name="Howlett B.J."/>
            <person name="Kodira C."/>
            <person name="Kretschmer M."/>
            <person name="Lappartient A."/>
            <person name="Leroch M."/>
            <person name="Levis C."/>
            <person name="Mauceli E."/>
            <person name="Neuveglise C."/>
            <person name="Oeser B."/>
            <person name="Pearson M."/>
            <person name="Poulain J."/>
            <person name="Poussereau N."/>
            <person name="Quesneville H."/>
            <person name="Rascle C."/>
            <person name="Schumacher J."/>
            <person name="Segurens B."/>
            <person name="Sexton A."/>
            <person name="Silva E."/>
            <person name="Sirven C."/>
            <person name="Soanes D.M."/>
            <person name="Talbot N.J."/>
            <person name="Templeton M."/>
            <person name="Yandava C."/>
            <person name="Yarden O."/>
            <person name="Zeng Q."/>
            <person name="Rollins J.A."/>
            <person name="Lebrun M.H."/>
            <person name="Dickman M."/>
        </authorList>
    </citation>
    <scope>NUCLEOTIDE SEQUENCE [LARGE SCALE GENOMIC DNA]</scope>
    <source>
        <strain evidence="3">T4</strain>
    </source>
</reference>
<accession>G2YA99</accession>
<dbReference type="AlphaFoldDB" id="G2YA99"/>
<name>G2YA99_BOTF4</name>
<feature type="region of interest" description="Disordered" evidence="1">
    <location>
        <begin position="39"/>
        <end position="62"/>
    </location>
</feature>
<evidence type="ECO:0000313" key="3">
    <source>
        <dbReference type="Proteomes" id="UP000008177"/>
    </source>
</evidence>